<sequence>MSWIFMAEKRFEYRYATEDELEEMKQREFTGWMFTYVCYIKYPRVRNRDDPWVTVTRLNPRGRVQGSSELEDPLQPSTSGNCSAAENLAGVGLVVDLTDFGEEAVVHVEDEPVIGDEGHFPRNFPRDNSLGKFRGTDPSEYTEGTVPRNKPRKKSVGILLSIDVYMSKHASIDELPRNYPDEVLPRYIPRTFPTNKGSSEFPRKLISSEFRRKIPRDFRGKKKFRGIISDDVFRRNFVGITIFRRNSDDFFPQNPSCFLVVLLNRFYW</sequence>
<reference evidence="2 3" key="1">
    <citation type="journal article" date="2014" name="Genome Biol.">
        <title>Transcriptome and methylome profiling reveals relics of genome dominance in the mesopolyploid Brassica oleracea.</title>
        <authorList>
            <person name="Parkin I.A."/>
            <person name="Koh C."/>
            <person name="Tang H."/>
            <person name="Robinson S.J."/>
            <person name="Kagale S."/>
            <person name="Clarke W.E."/>
            <person name="Town C.D."/>
            <person name="Nixon J."/>
            <person name="Krishnakumar V."/>
            <person name="Bidwell S.L."/>
            <person name="Denoeud F."/>
            <person name="Belcram H."/>
            <person name="Links M.G."/>
            <person name="Just J."/>
            <person name="Clarke C."/>
            <person name="Bender T."/>
            <person name="Huebert T."/>
            <person name="Mason A.S."/>
            <person name="Pires J.C."/>
            <person name="Barker G."/>
            <person name="Moore J."/>
            <person name="Walley P.G."/>
            <person name="Manoli S."/>
            <person name="Batley J."/>
            <person name="Edwards D."/>
            <person name="Nelson M.N."/>
            <person name="Wang X."/>
            <person name="Paterson A.H."/>
            <person name="King G."/>
            <person name="Bancroft I."/>
            <person name="Chalhoub B."/>
            <person name="Sharpe A.G."/>
        </authorList>
    </citation>
    <scope>NUCLEOTIDE SEQUENCE</scope>
    <source>
        <strain evidence="2 3">cv. TO1000</strain>
    </source>
</reference>
<keyword evidence="3" id="KW-1185">Reference proteome</keyword>
<evidence type="ECO:0000313" key="3">
    <source>
        <dbReference type="Proteomes" id="UP000032141"/>
    </source>
</evidence>
<dbReference type="Gramene" id="Bo3g184330.1">
    <property type="protein sequence ID" value="Bo3g184330.1"/>
    <property type="gene ID" value="Bo3g184330"/>
</dbReference>
<protein>
    <submittedName>
        <fullName evidence="2">Uncharacterized protein</fullName>
    </submittedName>
</protein>
<evidence type="ECO:0000256" key="1">
    <source>
        <dbReference type="SAM" id="MobiDB-lite"/>
    </source>
</evidence>
<dbReference type="AlphaFoldDB" id="A0A0D3BMZ8"/>
<proteinExistence type="predicted"/>
<feature type="region of interest" description="Disordered" evidence="1">
    <location>
        <begin position="116"/>
        <end position="150"/>
    </location>
</feature>
<organism evidence="2 3">
    <name type="scientific">Brassica oleracea var. oleracea</name>
    <dbReference type="NCBI Taxonomy" id="109376"/>
    <lineage>
        <taxon>Eukaryota</taxon>
        <taxon>Viridiplantae</taxon>
        <taxon>Streptophyta</taxon>
        <taxon>Embryophyta</taxon>
        <taxon>Tracheophyta</taxon>
        <taxon>Spermatophyta</taxon>
        <taxon>Magnoliopsida</taxon>
        <taxon>eudicotyledons</taxon>
        <taxon>Gunneridae</taxon>
        <taxon>Pentapetalae</taxon>
        <taxon>rosids</taxon>
        <taxon>malvids</taxon>
        <taxon>Brassicales</taxon>
        <taxon>Brassicaceae</taxon>
        <taxon>Brassiceae</taxon>
        <taxon>Brassica</taxon>
    </lineage>
</organism>
<evidence type="ECO:0000313" key="2">
    <source>
        <dbReference type="EnsemblPlants" id="Bo3g184330.1"/>
    </source>
</evidence>
<dbReference type="Proteomes" id="UP000032141">
    <property type="component" value="Chromosome C3"/>
</dbReference>
<dbReference type="EnsemblPlants" id="Bo3g184330.1">
    <property type="protein sequence ID" value="Bo3g184330.1"/>
    <property type="gene ID" value="Bo3g184330"/>
</dbReference>
<reference evidence="2" key="2">
    <citation type="submission" date="2015-03" db="UniProtKB">
        <authorList>
            <consortium name="EnsemblPlants"/>
        </authorList>
    </citation>
    <scope>IDENTIFICATION</scope>
</reference>
<accession>A0A0D3BMZ8</accession>
<dbReference type="HOGENOM" id="CLU_090795_0_0_1"/>
<name>A0A0D3BMZ8_BRAOL</name>